<keyword evidence="4" id="KW-1185">Reference proteome</keyword>
<dbReference type="PANTHER" id="PTHR11852">
    <property type="entry name" value="PLATELET-ACTIVATING FACTOR ACETYLHYDROLASE"/>
    <property type="match status" value="1"/>
</dbReference>
<organism evidence="3 4">
    <name type="scientific">Popillia japonica</name>
    <name type="common">Japanese beetle</name>
    <dbReference type="NCBI Taxonomy" id="7064"/>
    <lineage>
        <taxon>Eukaryota</taxon>
        <taxon>Metazoa</taxon>
        <taxon>Ecdysozoa</taxon>
        <taxon>Arthropoda</taxon>
        <taxon>Hexapoda</taxon>
        <taxon>Insecta</taxon>
        <taxon>Pterygota</taxon>
        <taxon>Neoptera</taxon>
        <taxon>Endopterygota</taxon>
        <taxon>Coleoptera</taxon>
        <taxon>Polyphaga</taxon>
        <taxon>Scarabaeiformia</taxon>
        <taxon>Scarabaeidae</taxon>
        <taxon>Rutelinae</taxon>
        <taxon>Popillia</taxon>
    </lineage>
</organism>
<accession>A0AAW1HH62</accession>
<dbReference type="AlphaFoldDB" id="A0AAW1HH62"/>
<dbReference type="PANTHER" id="PTHR11852:SF0">
    <property type="entry name" value="PLATELET-ACTIVATING FACTOR ACETYLHYDROLASE IB SUBUNIT BETA HOMOLOG"/>
    <property type="match status" value="1"/>
</dbReference>
<dbReference type="Pfam" id="PF13472">
    <property type="entry name" value="Lipase_GDSL_2"/>
    <property type="match status" value="1"/>
</dbReference>
<dbReference type="InterPro" id="IPR013830">
    <property type="entry name" value="SGNH_hydro"/>
</dbReference>
<evidence type="ECO:0000256" key="1">
    <source>
        <dbReference type="ARBA" id="ARBA00038184"/>
    </source>
</evidence>
<protein>
    <submittedName>
        <fullName evidence="3">GDSL-like Lipase/Acylhydrolase family</fullName>
    </submittedName>
</protein>
<evidence type="ECO:0000259" key="2">
    <source>
        <dbReference type="Pfam" id="PF13472"/>
    </source>
</evidence>
<reference evidence="3 4" key="1">
    <citation type="journal article" date="2024" name="BMC Genomics">
        <title>De novo assembly and annotation of Popillia japonica's genome with initial clues to its potential as an invasive pest.</title>
        <authorList>
            <person name="Cucini C."/>
            <person name="Boschi S."/>
            <person name="Funari R."/>
            <person name="Cardaioli E."/>
            <person name="Iannotti N."/>
            <person name="Marturano G."/>
            <person name="Paoli F."/>
            <person name="Bruttini M."/>
            <person name="Carapelli A."/>
            <person name="Frati F."/>
            <person name="Nardi F."/>
        </authorList>
    </citation>
    <scope>NUCLEOTIDE SEQUENCE [LARGE SCALE GENOMIC DNA]</scope>
    <source>
        <strain evidence="3">DMR45628</strain>
    </source>
</reference>
<dbReference type="Proteomes" id="UP001458880">
    <property type="component" value="Unassembled WGS sequence"/>
</dbReference>
<dbReference type="EMBL" id="JASPKY010001225">
    <property type="protein sequence ID" value="KAK9675196.1"/>
    <property type="molecule type" value="Genomic_DNA"/>
</dbReference>
<gene>
    <name evidence="3" type="ORF">QE152_g40558</name>
</gene>
<evidence type="ECO:0000313" key="4">
    <source>
        <dbReference type="Proteomes" id="UP001458880"/>
    </source>
</evidence>
<name>A0AAW1HH62_POPJA</name>
<dbReference type="Gene3D" id="3.40.50.1110">
    <property type="entry name" value="SGNH hydrolase"/>
    <property type="match status" value="1"/>
</dbReference>
<comment type="similarity">
    <text evidence="1">Belongs to the 'GDSL' lipolytic enzyme family. Platelet-activating factor acetylhydrolase IB beta/gamma subunits subfamily.</text>
</comment>
<feature type="domain" description="SGNH hydrolase-type esterase" evidence="2">
    <location>
        <begin position="39"/>
        <end position="197"/>
    </location>
</feature>
<proteinExistence type="inferred from homology"/>
<sequence>MNLCTIPTAVEDPEGDQRWMSIHNRFLSETREKDADVIFIGDSIIQALQHTDVWNEWFAPLHCLNFGIHKDQVQNVLWRIQNGELDHVNPKVIVLHVGTNNHSNTPEEIVNGLTEIISIINEKHNNTYVVVPTLLPRGQYPNPIRERLIQVNDLIKKQISQMPKVEVVIIDNGFVQPDGTISHHDMYDYLLLTNAGCRKAFEPVYDMLLQLLNEDEPDRELTPTK</sequence>
<comment type="caution">
    <text evidence="3">The sequence shown here is derived from an EMBL/GenBank/DDBJ whole genome shotgun (WGS) entry which is preliminary data.</text>
</comment>
<evidence type="ECO:0000313" key="3">
    <source>
        <dbReference type="EMBL" id="KAK9675196.1"/>
    </source>
</evidence>
<dbReference type="SUPFAM" id="SSF52266">
    <property type="entry name" value="SGNH hydrolase"/>
    <property type="match status" value="1"/>
</dbReference>
<dbReference type="InterPro" id="IPR036514">
    <property type="entry name" value="SGNH_hydro_sf"/>
</dbReference>
<dbReference type="CDD" id="cd01820">
    <property type="entry name" value="PAF_acetylesterase_like"/>
    <property type="match status" value="1"/>
</dbReference>